<keyword evidence="7" id="KW-0762">Sugar transport</keyword>
<evidence type="ECO:0000259" key="6">
    <source>
        <dbReference type="Pfam" id="PF03151"/>
    </source>
</evidence>
<evidence type="ECO:0000313" key="8">
    <source>
        <dbReference type="Proteomes" id="UP000316726"/>
    </source>
</evidence>
<feature type="transmembrane region" description="Helical" evidence="5">
    <location>
        <begin position="42"/>
        <end position="60"/>
    </location>
</feature>
<keyword evidence="3 5" id="KW-1133">Transmembrane helix</keyword>
<feature type="transmembrane region" description="Helical" evidence="5">
    <location>
        <begin position="188"/>
        <end position="209"/>
    </location>
</feature>
<feature type="transmembrane region" description="Helical" evidence="5">
    <location>
        <begin position="156"/>
        <end position="176"/>
    </location>
</feature>
<keyword evidence="7" id="KW-0813">Transport</keyword>
<evidence type="ECO:0000256" key="2">
    <source>
        <dbReference type="ARBA" id="ARBA00022692"/>
    </source>
</evidence>
<evidence type="ECO:0000256" key="4">
    <source>
        <dbReference type="ARBA" id="ARBA00023136"/>
    </source>
</evidence>
<proteinExistence type="predicted"/>
<gene>
    <name evidence="7" type="ORF">A3770_04p33800</name>
</gene>
<name>A0A5B8MNE6_9CHLO</name>
<feature type="transmembrane region" description="Helical" evidence="5">
    <location>
        <begin position="262"/>
        <end position="280"/>
    </location>
</feature>
<evidence type="ECO:0000256" key="1">
    <source>
        <dbReference type="ARBA" id="ARBA00004141"/>
    </source>
</evidence>
<dbReference type="Proteomes" id="UP000316726">
    <property type="component" value="Chromosome 4"/>
</dbReference>
<comment type="subcellular location">
    <subcellularLocation>
        <location evidence="1">Membrane</location>
        <topology evidence="1">Multi-pass membrane protein</topology>
    </subcellularLocation>
</comment>
<keyword evidence="8" id="KW-1185">Reference proteome</keyword>
<keyword evidence="2 5" id="KW-0812">Transmembrane</keyword>
<feature type="transmembrane region" description="Helical" evidence="5">
    <location>
        <begin position="80"/>
        <end position="101"/>
    </location>
</feature>
<keyword evidence="4 5" id="KW-0472">Membrane</keyword>
<dbReference type="EMBL" id="CP031037">
    <property type="protein sequence ID" value="QDZ20862.1"/>
    <property type="molecule type" value="Genomic_DNA"/>
</dbReference>
<dbReference type="AlphaFoldDB" id="A0A5B8MNE6"/>
<dbReference type="STRING" id="1764295.A0A5B8MNE6"/>
<dbReference type="InterPro" id="IPR050186">
    <property type="entry name" value="TPT_transporter"/>
</dbReference>
<protein>
    <submittedName>
        <fullName evidence="7">Sugar transporter</fullName>
    </submittedName>
</protein>
<sequence>MSGLIPKHTVMQQALACVAYGGVSISITLFNKAVFSIYDFKFPNLVMLGQMVVTLSLIKAASSYEVVEVSRISRAGLRKLFPLTVAWWVYVLSGVTALRFLTVPMFGLLRRATTLCVVLGEFHMFGKVVSKEAAGSIMIMLAGGLVGVSNDLSYNFWGYFYISICCASTALYLLLIRKLRFELRVSDTTLLYYNNLLSLPVMLVYLCFFTREFQDVASYPRLGDVRFQLFYLLSVSQGFLLNLCIFRCTTINSPLTTNITGIVKEVITTALGLFLFQDYVWDTKNVAGVAIGLVGGIAYSVAGYRERNKKKDLSR</sequence>
<organism evidence="7 8">
    <name type="scientific">Chloropicon primus</name>
    <dbReference type="NCBI Taxonomy" id="1764295"/>
    <lineage>
        <taxon>Eukaryota</taxon>
        <taxon>Viridiplantae</taxon>
        <taxon>Chlorophyta</taxon>
        <taxon>Chloropicophyceae</taxon>
        <taxon>Chloropicales</taxon>
        <taxon>Chloropicaceae</taxon>
        <taxon>Chloropicon</taxon>
    </lineage>
</organism>
<feature type="transmembrane region" description="Helical" evidence="5">
    <location>
        <begin position="286"/>
        <end position="305"/>
    </location>
</feature>
<feature type="transmembrane region" description="Helical" evidence="5">
    <location>
        <begin position="12"/>
        <end position="30"/>
    </location>
</feature>
<feature type="transmembrane region" description="Helical" evidence="5">
    <location>
        <begin position="229"/>
        <end position="250"/>
    </location>
</feature>
<dbReference type="PANTHER" id="PTHR11132">
    <property type="entry name" value="SOLUTE CARRIER FAMILY 35"/>
    <property type="match status" value="1"/>
</dbReference>
<evidence type="ECO:0000256" key="5">
    <source>
        <dbReference type="SAM" id="Phobius"/>
    </source>
</evidence>
<accession>A0A5B8MNE6</accession>
<evidence type="ECO:0000256" key="3">
    <source>
        <dbReference type="ARBA" id="ARBA00022989"/>
    </source>
</evidence>
<reference evidence="7 8" key="1">
    <citation type="submission" date="2018-07" db="EMBL/GenBank/DDBJ databases">
        <title>The complete nuclear genome of the prasinophyte Chloropicon primus (CCMP1205).</title>
        <authorList>
            <person name="Pombert J.-F."/>
            <person name="Otis C."/>
            <person name="Turmel M."/>
            <person name="Lemieux C."/>
        </authorList>
    </citation>
    <scope>NUCLEOTIDE SEQUENCE [LARGE SCALE GENOMIC DNA]</scope>
    <source>
        <strain evidence="7 8">CCMP1205</strain>
    </source>
</reference>
<dbReference type="InterPro" id="IPR004853">
    <property type="entry name" value="Sugar_P_trans_dom"/>
</dbReference>
<feature type="domain" description="Sugar phosphate transporter" evidence="6">
    <location>
        <begin position="14"/>
        <end position="300"/>
    </location>
</feature>
<dbReference type="OrthoDB" id="417037at2759"/>
<dbReference type="GO" id="GO:0016020">
    <property type="term" value="C:membrane"/>
    <property type="evidence" value="ECO:0007669"/>
    <property type="project" value="UniProtKB-SubCell"/>
</dbReference>
<evidence type="ECO:0000313" key="7">
    <source>
        <dbReference type="EMBL" id="QDZ20862.1"/>
    </source>
</evidence>
<dbReference type="Pfam" id="PF03151">
    <property type="entry name" value="TPT"/>
    <property type="match status" value="1"/>
</dbReference>